<gene>
    <name evidence="2" type="ORF">CHYS00102_LOCUS9360</name>
</gene>
<feature type="compositionally biased region" description="Basic and acidic residues" evidence="1">
    <location>
        <begin position="71"/>
        <end position="87"/>
    </location>
</feature>
<sequence>MYIFKHFKVTRNMSISSYAQFNIVCNPSMTEYISLNSPKSKGFKKTNDKNATSYRIEVGYQRKSPTGINDFESRHEKGTDVHEKKVQHSEIQVRRVLKSDCYDHMDFLDCSSPKEEKDHSAHPSQNRVFNFNSCDHIDFLDYSSPNEEEDHSAQTPQNRVFNFDPSDHMDFLNYYSPKEEKNCSPRLNKKKRSKQKRMRSLSNQKNSSSALVNLWTTTRSTDTLSSWSCTSPMSVSSSRTSKSYSSKSNRKCNTNIVPSDFGTQVVVLCRSPGRLV</sequence>
<feature type="region of interest" description="Disordered" evidence="1">
    <location>
        <begin position="222"/>
        <end position="249"/>
    </location>
</feature>
<feature type="region of interest" description="Disordered" evidence="1">
    <location>
        <begin position="178"/>
        <end position="207"/>
    </location>
</feature>
<dbReference type="EMBL" id="HBFR01012931">
    <property type="protein sequence ID" value="CAD8882172.1"/>
    <property type="molecule type" value="Transcribed_RNA"/>
</dbReference>
<protein>
    <submittedName>
        <fullName evidence="2">Uncharacterized protein</fullName>
    </submittedName>
</protein>
<feature type="compositionally biased region" description="Low complexity" evidence="1">
    <location>
        <begin position="225"/>
        <end position="247"/>
    </location>
</feature>
<dbReference type="AlphaFoldDB" id="A0A7S1FQT7"/>
<feature type="compositionally biased region" description="Basic residues" evidence="1">
    <location>
        <begin position="187"/>
        <end position="199"/>
    </location>
</feature>
<feature type="region of interest" description="Disordered" evidence="1">
    <location>
        <begin position="65"/>
        <end position="87"/>
    </location>
</feature>
<organism evidence="2">
    <name type="scientific">Corethron hystrix</name>
    <dbReference type="NCBI Taxonomy" id="216773"/>
    <lineage>
        <taxon>Eukaryota</taxon>
        <taxon>Sar</taxon>
        <taxon>Stramenopiles</taxon>
        <taxon>Ochrophyta</taxon>
        <taxon>Bacillariophyta</taxon>
        <taxon>Coscinodiscophyceae</taxon>
        <taxon>Corethrophycidae</taxon>
        <taxon>Corethrales</taxon>
        <taxon>Corethraceae</taxon>
        <taxon>Corethron</taxon>
    </lineage>
</organism>
<evidence type="ECO:0000313" key="2">
    <source>
        <dbReference type="EMBL" id="CAD8882172.1"/>
    </source>
</evidence>
<name>A0A7S1FQT7_9STRA</name>
<proteinExistence type="predicted"/>
<evidence type="ECO:0000256" key="1">
    <source>
        <dbReference type="SAM" id="MobiDB-lite"/>
    </source>
</evidence>
<accession>A0A7S1FQT7</accession>
<reference evidence="2" key="1">
    <citation type="submission" date="2021-01" db="EMBL/GenBank/DDBJ databases">
        <authorList>
            <person name="Corre E."/>
            <person name="Pelletier E."/>
            <person name="Niang G."/>
            <person name="Scheremetjew M."/>
            <person name="Finn R."/>
            <person name="Kale V."/>
            <person name="Holt S."/>
            <person name="Cochrane G."/>
            <person name="Meng A."/>
            <person name="Brown T."/>
            <person name="Cohen L."/>
        </authorList>
    </citation>
    <scope>NUCLEOTIDE SEQUENCE</scope>
    <source>
        <strain evidence="2">308</strain>
    </source>
</reference>